<organism evidence="3 4">
    <name type="scientific">Penicillium capsulatum</name>
    <dbReference type="NCBI Taxonomy" id="69766"/>
    <lineage>
        <taxon>Eukaryota</taxon>
        <taxon>Fungi</taxon>
        <taxon>Dikarya</taxon>
        <taxon>Ascomycota</taxon>
        <taxon>Pezizomycotina</taxon>
        <taxon>Eurotiomycetes</taxon>
        <taxon>Eurotiomycetidae</taxon>
        <taxon>Eurotiales</taxon>
        <taxon>Aspergillaceae</taxon>
        <taxon>Penicillium</taxon>
    </lineage>
</organism>
<dbReference type="PANTHER" id="PTHR21054:SF2">
    <property type="entry name" value="MIP04191P"/>
    <property type="match status" value="1"/>
</dbReference>
<dbReference type="PANTHER" id="PTHR21054">
    <property type="entry name" value="ZINC METALLOPROTEINASE-RELATED"/>
    <property type="match status" value="1"/>
</dbReference>
<dbReference type="PROSITE" id="PS51752">
    <property type="entry name" value="JACALIN_LECTIN"/>
    <property type="match status" value="1"/>
</dbReference>
<evidence type="ECO:0000256" key="1">
    <source>
        <dbReference type="SAM" id="MobiDB-lite"/>
    </source>
</evidence>
<dbReference type="GO" id="GO:0005737">
    <property type="term" value="C:cytoplasm"/>
    <property type="evidence" value="ECO:0007669"/>
    <property type="project" value="TreeGrafter"/>
</dbReference>
<dbReference type="InterPro" id="IPR036404">
    <property type="entry name" value="Jacalin-like_lectin_dom_sf"/>
</dbReference>
<sequence>MDSRGVITKVVSKAGGGYRVVAIAPQGSFFSFPPQRSDQTTREHQFINSVLFRPLVATNSSCGATPGRHPHRKRSRSPCSWRPQQRQLPPILHFSRWEVFWPLHPFSMPFFKQLRRRSKASIHAPDSKNASTKVEMVSGKSSSTIDTSSHSSITPPSSIKPTLSSPNLPSLTESNASTPVPPPPQRPGPFVTNSQRNSVVGSSSSSINGLYRSPTPSSPYAPRVVSITDNAWVHQKVLLVYGQIGDPRHHPLDGNVTVFHHQDNFPSIGWPVTASHFKALVHLVPGPNRLRFDFVSPKLSSGSTHPAIHSTWLCINYLPLVNSPPLHLVMLLGKDSDGTFDAVPERIAREGNGLETAIRKYRTAAYLWQAFTGEQMFRNTLGRRCFRFEEEWQSGSLSRRDATAGQMRNEAKIHVIRSEKTVAELRDLNIAQQNSDAQKKDELFAIAKEAVRKHFNPQPGQKQYVSVLLLDSHWDTESQTITGHAALGSGDDDIKMAMFGSHSLQSYPSCLEEVVDAFSDCTRTDTNFIANDCGEAGSNWESANLGIGAHLHEVGHLFGCPHQESGIMLRDYVQFNRSFLTKEPFSTRTKAQGLKVCLPNDECGWHRLDTLRFRFHPCFRLPSDSPGNSDDSIQVWPVENGKILFTASSGVAFIELYAENEPFCHASIEYLNTESSSNGLPKQVTVTESELRQRLFGSEKEKKKKVRAVVFSGALGSYTVDDIGLLKSKKSLVKLPKGQSGYRSGLLGASNMEGTEPQQLLLECAFIKTKLLTSIKIYHGSAVNGVEFCYEDLTTQLFGKRGGKPGGDEFVLDVRRGEILLGFYVRAGLWIDGIEILTSLGRKSGVYGNATGGSGHTLIPPLGYKIAGISGSCASWLDGLSLIIQH</sequence>
<dbReference type="InterPro" id="IPR053002">
    <property type="entry name" value="Metalloproteinase_M10B"/>
</dbReference>
<name>A0A9W9HS37_9EURO</name>
<dbReference type="InterPro" id="IPR001229">
    <property type="entry name" value="Jacalin-like_lectin_dom"/>
</dbReference>
<dbReference type="InterPro" id="IPR021917">
    <property type="entry name" value="Unchr_Zn-peptidase-like"/>
</dbReference>
<evidence type="ECO:0000313" key="3">
    <source>
        <dbReference type="EMBL" id="KAJ5155613.1"/>
    </source>
</evidence>
<proteinExistence type="predicted"/>
<dbReference type="AlphaFoldDB" id="A0A9W9HS37"/>
<dbReference type="Gene3D" id="2.100.10.30">
    <property type="entry name" value="Jacalin-like lectin domain"/>
    <property type="match status" value="1"/>
</dbReference>
<feature type="region of interest" description="Disordered" evidence="1">
    <location>
        <begin position="122"/>
        <end position="218"/>
    </location>
</feature>
<dbReference type="SUPFAM" id="SSF51101">
    <property type="entry name" value="Mannose-binding lectins"/>
    <property type="match status" value="1"/>
</dbReference>
<gene>
    <name evidence="3" type="ORF">N7492_008416</name>
</gene>
<dbReference type="OrthoDB" id="74460at2759"/>
<keyword evidence="4" id="KW-1185">Reference proteome</keyword>
<feature type="compositionally biased region" description="Polar residues" evidence="1">
    <location>
        <begin position="167"/>
        <end position="178"/>
    </location>
</feature>
<feature type="region of interest" description="Disordered" evidence="1">
    <location>
        <begin position="61"/>
        <end position="84"/>
    </location>
</feature>
<dbReference type="Pfam" id="PF12044">
    <property type="entry name" value="Metallopep"/>
    <property type="match status" value="1"/>
</dbReference>
<reference evidence="3" key="1">
    <citation type="submission" date="2022-11" db="EMBL/GenBank/DDBJ databases">
        <authorList>
            <person name="Petersen C."/>
        </authorList>
    </citation>
    <scope>NUCLEOTIDE SEQUENCE</scope>
    <source>
        <strain evidence="3">IBT 21917</strain>
    </source>
</reference>
<comment type="caution">
    <text evidence="3">The sequence shown here is derived from an EMBL/GenBank/DDBJ whole genome shotgun (WGS) entry which is preliminary data.</text>
</comment>
<feature type="domain" description="Jacalin-type lectin" evidence="2">
    <location>
        <begin position="747"/>
        <end position="886"/>
    </location>
</feature>
<dbReference type="Proteomes" id="UP001146351">
    <property type="component" value="Unassembled WGS sequence"/>
</dbReference>
<accession>A0A9W9HS37</accession>
<dbReference type="EMBL" id="JAPQKO010000006">
    <property type="protein sequence ID" value="KAJ5155613.1"/>
    <property type="molecule type" value="Genomic_DNA"/>
</dbReference>
<feature type="compositionally biased region" description="Low complexity" evidence="1">
    <location>
        <begin position="141"/>
        <end position="166"/>
    </location>
</feature>
<protein>
    <recommendedName>
        <fullName evidence="2">Jacalin-type lectin domain-containing protein</fullName>
    </recommendedName>
</protein>
<evidence type="ECO:0000259" key="2">
    <source>
        <dbReference type="PROSITE" id="PS51752"/>
    </source>
</evidence>
<dbReference type="Pfam" id="PF01419">
    <property type="entry name" value="Jacalin"/>
    <property type="match status" value="1"/>
</dbReference>
<evidence type="ECO:0000313" key="4">
    <source>
        <dbReference type="Proteomes" id="UP001146351"/>
    </source>
</evidence>
<reference evidence="3" key="2">
    <citation type="journal article" date="2023" name="IMA Fungus">
        <title>Comparative genomic study of the Penicillium genus elucidates a diverse pangenome and 15 lateral gene transfer events.</title>
        <authorList>
            <person name="Petersen C."/>
            <person name="Sorensen T."/>
            <person name="Nielsen M.R."/>
            <person name="Sondergaard T.E."/>
            <person name="Sorensen J.L."/>
            <person name="Fitzpatrick D.A."/>
            <person name="Frisvad J.C."/>
            <person name="Nielsen K.L."/>
        </authorList>
    </citation>
    <scope>NUCLEOTIDE SEQUENCE</scope>
    <source>
        <strain evidence="3">IBT 21917</strain>
    </source>
</reference>